<dbReference type="PATRIC" id="fig|172044.3.peg.1755"/>
<dbReference type="Gene3D" id="3.30.420.40">
    <property type="match status" value="2"/>
</dbReference>
<organism evidence="2 3">
    <name type="scientific">Sphingomonas yabuuchiae</name>
    <dbReference type="NCBI Taxonomy" id="172044"/>
    <lineage>
        <taxon>Bacteria</taxon>
        <taxon>Pseudomonadati</taxon>
        <taxon>Pseudomonadota</taxon>
        <taxon>Alphaproteobacteria</taxon>
        <taxon>Sphingomonadales</taxon>
        <taxon>Sphingomonadaceae</taxon>
        <taxon>Sphingomonas</taxon>
    </lineage>
</organism>
<dbReference type="InterPro" id="IPR036390">
    <property type="entry name" value="WH_DNA-bd_sf"/>
</dbReference>
<dbReference type="PANTHER" id="PTHR18964">
    <property type="entry name" value="ROK (REPRESSOR, ORF, KINASE) FAMILY"/>
    <property type="match status" value="1"/>
</dbReference>
<dbReference type="Pfam" id="PF13412">
    <property type="entry name" value="HTH_24"/>
    <property type="match status" value="1"/>
</dbReference>
<name>A0A147ISU9_9SPHN</name>
<evidence type="ECO:0000256" key="1">
    <source>
        <dbReference type="ARBA" id="ARBA00006479"/>
    </source>
</evidence>
<dbReference type="SUPFAM" id="SSF53067">
    <property type="entry name" value="Actin-like ATPase domain"/>
    <property type="match status" value="1"/>
</dbReference>
<comment type="similarity">
    <text evidence="1">Belongs to the ROK (NagC/XylR) family.</text>
</comment>
<proteinExistence type="inferred from homology"/>
<dbReference type="InterPro" id="IPR043129">
    <property type="entry name" value="ATPase_NBD"/>
</dbReference>
<accession>A0A147ISU9</accession>
<evidence type="ECO:0000313" key="3">
    <source>
        <dbReference type="Proteomes" id="UP000073923"/>
    </source>
</evidence>
<dbReference type="EMBL" id="LDTF01000043">
    <property type="protein sequence ID" value="KTT98489.1"/>
    <property type="molecule type" value="Genomic_DNA"/>
</dbReference>
<dbReference type="SUPFAM" id="SSF46785">
    <property type="entry name" value="Winged helix' DNA-binding domain"/>
    <property type="match status" value="1"/>
</dbReference>
<dbReference type="OrthoDB" id="49685at2"/>
<dbReference type="InterPro" id="IPR036388">
    <property type="entry name" value="WH-like_DNA-bd_sf"/>
</dbReference>
<evidence type="ECO:0000313" key="2">
    <source>
        <dbReference type="EMBL" id="KTT98489.1"/>
    </source>
</evidence>
<dbReference type="Gene3D" id="1.10.10.10">
    <property type="entry name" value="Winged helix-like DNA-binding domain superfamily/Winged helix DNA-binding domain"/>
    <property type="match status" value="1"/>
</dbReference>
<dbReference type="PANTHER" id="PTHR18964:SF149">
    <property type="entry name" value="BIFUNCTIONAL UDP-N-ACETYLGLUCOSAMINE 2-EPIMERASE_N-ACETYLMANNOSAMINE KINASE"/>
    <property type="match status" value="1"/>
</dbReference>
<dbReference type="InterPro" id="IPR000600">
    <property type="entry name" value="ROK"/>
</dbReference>
<reference evidence="2 3" key="1">
    <citation type="journal article" date="2016" name="Front. Microbiol.">
        <title>Genomic Resource of Rice Seed Associated Bacteria.</title>
        <authorList>
            <person name="Midha S."/>
            <person name="Bansal K."/>
            <person name="Sharma S."/>
            <person name="Kumar N."/>
            <person name="Patil P.P."/>
            <person name="Chaudhry V."/>
            <person name="Patil P.B."/>
        </authorList>
    </citation>
    <scope>NUCLEOTIDE SEQUENCE [LARGE SCALE GENOMIC DNA]</scope>
    <source>
        <strain evidence="2 3">NS355</strain>
    </source>
</reference>
<dbReference type="Pfam" id="PF00480">
    <property type="entry name" value="ROK"/>
    <property type="match status" value="1"/>
</dbReference>
<sequence>MDPVVGANRRDARLSVSLSGTNLARAGDYNLRTVLQAIRLRPDITRVDIAQQTGLTTAAIANITGKLAQAGLIKVAGRRSGGRGQPALKLTIEPDGAFGIGINVDRDHLTLVTLDLAGEVRSRVTREMRFPMPGDLLDFLRDELDAAIAKGGLDRSRIVGVGVAIPDKMGSIAIPHSPPGYAIWDETDLVDLLSALLPWPIHCDNDAAAAALAEAEYGTGFDNPNFFYLLVSAGLGGGLVIDRHHRRGASNRSGEIGLMPDQGGGRSEACVQDTVSVSALLLRLAEAGHRVSSVPALAELTEAAEPLIEDWIQDSVRALVGPIIAVNCLIDPNAILIGGRLPPVLVARLAHALAERLAAVAMPRSAPILPASIAMDASAVGAAILPFLDRLVPSDATLIQAGR</sequence>
<gene>
    <name evidence="2" type="ORF">NS355_09115</name>
</gene>
<protein>
    <submittedName>
        <fullName evidence="2">ROK family transcriptional regulator</fullName>
    </submittedName>
</protein>
<comment type="caution">
    <text evidence="2">The sequence shown here is derived from an EMBL/GenBank/DDBJ whole genome shotgun (WGS) entry which is preliminary data.</text>
</comment>
<dbReference type="Proteomes" id="UP000073923">
    <property type="component" value="Unassembled WGS sequence"/>
</dbReference>
<dbReference type="AlphaFoldDB" id="A0A147ISU9"/>